<dbReference type="InterPro" id="IPR014036">
    <property type="entry name" value="DeoR-like_C"/>
</dbReference>
<feature type="compositionally biased region" description="Basic and acidic residues" evidence="4">
    <location>
        <begin position="1"/>
        <end position="20"/>
    </location>
</feature>
<dbReference type="GO" id="GO:0003677">
    <property type="term" value="F:DNA binding"/>
    <property type="evidence" value="ECO:0007669"/>
    <property type="project" value="UniProtKB-KW"/>
</dbReference>
<evidence type="ECO:0000259" key="5">
    <source>
        <dbReference type="PROSITE" id="PS51000"/>
    </source>
</evidence>
<dbReference type="InterPro" id="IPR036390">
    <property type="entry name" value="WH_DNA-bd_sf"/>
</dbReference>
<dbReference type="SMART" id="SM00420">
    <property type="entry name" value="HTH_DEOR"/>
    <property type="match status" value="1"/>
</dbReference>
<dbReference type="AlphaFoldDB" id="A0A223S8H8"/>
<dbReference type="InterPro" id="IPR036388">
    <property type="entry name" value="WH-like_DNA-bd_sf"/>
</dbReference>
<reference evidence="6 7" key="1">
    <citation type="submission" date="2017-08" db="EMBL/GenBank/DDBJ databases">
        <title>The complete genome sequence of Nocardiopsis gilva YIM 90087.</title>
        <authorList>
            <person name="Yin M."/>
            <person name="Tang S."/>
        </authorList>
    </citation>
    <scope>NUCLEOTIDE SEQUENCE [LARGE SCALE GENOMIC DNA]</scope>
    <source>
        <strain evidence="6 7">YIM 90087</strain>
    </source>
</reference>
<name>A0A223S8H8_9ACTN</name>
<dbReference type="InterPro" id="IPR018356">
    <property type="entry name" value="Tscrpt_reg_HTH_DeoR_CS"/>
</dbReference>
<sequence length="269" mass="29390">MPHRPSTDRDTAARGADRHARQLGIRQRVADAGFARVEALAEEFDVSPMTIHRDLDALQSQGWLRKVRGGATTQTSAVFHGDLEERTAAMPEVKNRLSAAALKLVSPGHSVMLDESTTALYVARRLPQRAPLTVITNFLTALKALAGVPGIDVVALGGAYYPAYDAFLGLHTADAVGSFRADVLFMSTTAITHGTCYHQSQETVHVKRALMEAAERRVLLVDHSKFTRQGLYALAPLTRFDLVIVDDGLPRDELRRIRDAGVEVQVVPC</sequence>
<dbReference type="InterPro" id="IPR037171">
    <property type="entry name" value="NagB/RpiA_transferase-like"/>
</dbReference>
<dbReference type="Pfam" id="PF00455">
    <property type="entry name" value="DeoRC"/>
    <property type="match status" value="1"/>
</dbReference>
<accession>A0A223S8H8</accession>
<keyword evidence="3" id="KW-0804">Transcription</keyword>
<dbReference type="Gene3D" id="1.10.10.10">
    <property type="entry name" value="Winged helix-like DNA-binding domain superfamily/Winged helix DNA-binding domain"/>
    <property type="match status" value="1"/>
</dbReference>
<keyword evidence="1" id="KW-0805">Transcription regulation</keyword>
<dbReference type="RefSeq" id="WP_017618249.1">
    <property type="nucleotide sequence ID" value="NZ_ANBG01000156.1"/>
</dbReference>
<evidence type="ECO:0000313" key="7">
    <source>
        <dbReference type="Proteomes" id="UP000215005"/>
    </source>
</evidence>
<dbReference type="Pfam" id="PF08220">
    <property type="entry name" value="HTH_DeoR"/>
    <property type="match status" value="1"/>
</dbReference>
<evidence type="ECO:0000313" key="6">
    <source>
        <dbReference type="EMBL" id="ASU84434.1"/>
    </source>
</evidence>
<dbReference type="SUPFAM" id="SSF46785">
    <property type="entry name" value="Winged helix' DNA-binding domain"/>
    <property type="match status" value="1"/>
</dbReference>
<dbReference type="SUPFAM" id="SSF100950">
    <property type="entry name" value="NagB/RpiA/CoA transferase-like"/>
    <property type="match status" value="1"/>
</dbReference>
<dbReference type="OrthoDB" id="7688673at2"/>
<evidence type="ECO:0000256" key="2">
    <source>
        <dbReference type="ARBA" id="ARBA00023125"/>
    </source>
</evidence>
<feature type="domain" description="HTH deoR-type" evidence="5">
    <location>
        <begin position="18"/>
        <end position="73"/>
    </location>
</feature>
<organism evidence="6 7">
    <name type="scientific">Nocardiopsis gilva YIM 90087</name>
    <dbReference type="NCBI Taxonomy" id="1235441"/>
    <lineage>
        <taxon>Bacteria</taxon>
        <taxon>Bacillati</taxon>
        <taxon>Actinomycetota</taxon>
        <taxon>Actinomycetes</taxon>
        <taxon>Streptosporangiales</taxon>
        <taxon>Nocardiopsidaceae</taxon>
        <taxon>Nocardiopsis</taxon>
    </lineage>
</organism>
<dbReference type="PRINTS" id="PR00037">
    <property type="entry name" value="HTHLACR"/>
</dbReference>
<proteinExistence type="predicted"/>
<dbReference type="PROSITE" id="PS00894">
    <property type="entry name" value="HTH_DEOR_1"/>
    <property type="match status" value="1"/>
</dbReference>
<feature type="region of interest" description="Disordered" evidence="4">
    <location>
        <begin position="1"/>
        <end position="21"/>
    </location>
</feature>
<dbReference type="EMBL" id="CP022753">
    <property type="protein sequence ID" value="ASU84434.1"/>
    <property type="molecule type" value="Genomic_DNA"/>
</dbReference>
<dbReference type="GO" id="GO:0003700">
    <property type="term" value="F:DNA-binding transcription factor activity"/>
    <property type="evidence" value="ECO:0007669"/>
    <property type="project" value="InterPro"/>
</dbReference>
<dbReference type="Gene3D" id="3.40.50.1360">
    <property type="match status" value="1"/>
</dbReference>
<evidence type="ECO:0000256" key="4">
    <source>
        <dbReference type="SAM" id="MobiDB-lite"/>
    </source>
</evidence>
<evidence type="ECO:0000256" key="3">
    <source>
        <dbReference type="ARBA" id="ARBA00023163"/>
    </source>
</evidence>
<dbReference type="PANTHER" id="PTHR30363">
    <property type="entry name" value="HTH-TYPE TRANSCRIPTIONAL REGULATOR SRLR-RELATED"/>
    <property type="match status" value="1"/>
</dbReference>
<dbReference type="InterPro" id="IPR050313">
    <property type="entry name" value="Carb_Metab_HTH_regulators"/>
</dbReference>
<keyword evidence="2" id="KW-0238">DNA-binding</keyword>
<dbReference type="KEGG" id="ngv:CDO52_17970"/>
<dbReference type="PROSITE" id="PS51000">
    <property type="entry name" value="HTH_DEOR_2"/>
    <property type="match status" value="1"/>
</dbReference>
<evidence type="ECO:0000256" key="1">
    <source>
        <dbReference type="ARBA" id="ARBA00023015"/>
    </source>
</evidence>
<dbReference type="PANTHER" id="PTHR30363:SF44">
    <property type="entry name" value="AGA OPERON TRANSCRIPTIONAL REPRESSOR-RELATED"/>
    <property type="match status" value="1"/>
</dbReference>
<dbReference type="SMART" id="SM01134">
    <property type="entry name" value="DeoRC"/>
    <property type="match status" value="1"/>
</dbReference>
<keyword evidence="7" id="KW-1185">Reference proteome</keyword>
<dbReference type="InterPro" id="IPR001034">
    <property type="entry name" value="DeoR_HTH"/>
</dbReference>
<gene>
    <name evidence="6" type="ORF">CDO52_17970</name>
</gene>
<dbReference type="Proteomes" id="UP000215005">
    <property type="component" value="Chromosome"/>
</dbReference>
<protein>
    <submittedName>
        <fullName evidence="6">DeoR/GlpR transcriptional regulator</fullName>
    </submittedName>
</protein>